<dbReference type="AlphaFoldDB" id="Q0SUQ6"/>
<reference evidence="1 2" key="1">
    <citation type="journal article" date="2006" name="Genome Res.">
        <title>Skewed genomic variability in strains of the toxigenic bacterial pathogen, Clostridium perfringens.</title>
        <authorList>
            <person name="Myers G.S."/>
            <person name="Rasko D.A."/>
            <person name="Cheung J.K."/>
            <person name="Ravel J."/>
            <person name="Seshadri R."/>
            <person name="Deboy R.T."/>
            <person name="Ren Q."/>
            <person name="Varga J."/>
            <person name="Awad M.M."/>
            <person name="Brinkac L.M."/>
            <person name="Daugherty S.C."/>
            <person name="Haft D.H."/>
            <person name="Dodson R.J."/>
            <person name="Madupu R."/>
            <person name="Nelson W.C."/>
            <person name="Rosovitz M.J."/>
            <person name="Sullivan S.A."/>
            <person name="Khouri H."/>
            <person name="Dimitrov G.I."/>
            <person name="Watkins K.L."/>
            <person name="Mulligan S."/>
            <person name="Benton J."/>
            <person name="Radune D."/>
            <person name="Fisher D.J."/>
            <person name="Atkins H.S."/>
            <person name="Hiscox T."/>
            <person name="Jost B.H."/>
            <person name="Billington S.J."/>
            <person name="Songer J.G."/>
            <person name="McClane B.A."/>
            <person name="Titball R.W."/>
            <person name="Rood J.I."/>
            <person name="Melville S.B."/>
            <person name="Paulsen I.T."/>
        </authorList>
    </citation>
    <scope>NUCLEOTIDE SEQUENCE [LARGE SCALE GENOMIC DNA]</scope>
    <source>
        <strain evidence="2">SM101 / Type A</strain>
    </source>
</reference>
<evidence type="ECO:0000313" key="2">
    <source>
        <dbReference type="Proteomes" id="UP000001824"/>
    </source>
</evidence>
<dbReference type="BioCyc" id="CPER289380:GI76-846-MONOMER"/>
<dbReference type="Proteomes" id="UP000001824">
    <property type="component" value="Chromosome"/>
</dbReference>
<proteinExistence type="predicted"/>
<gene>
    <name evidence="1" type="ordered locus">CPR_0826</name>
</gene>
<dbReference type="EMBL" id="CP000312">
    <property type="protein sequence ID" value="ABG85638.1"/>
    <property type="molecule type" value="Genomic_DNA"/>
</dbReference>
<evidence type="ECO:0000313" key="1">
    <source>
        <dbReference type="EMBL" id="ABG85638.1"/>
    </source>
</evidence>
<dbReference type="KEGG" id="cpr:CPR_0826"/>
<name>Q0SUQ6_CLOPS</name>
<protein>
    <submittedName>
        <fullName evidence="1">Uncharacterized protein</fullName>
    </submittedName>
</protein>
<organism evidence="1 2">
    <name type="scientific">Clostridium perfringens (strain SM101 / Type A)</name>
    <dbReference type="NCBI Taxonomy" id="289380"/>
    <lineage>
        <taxon>Bacteria</taxon>
        <taxon>Bacillati</taxon>
        <taxon>Bacillota</taxon>
        <taxon>Clostridia</taxon>
        <taxon>Eubacteriales</taxon>
        <taxon>Clostridiaceae</taxon>
        <taxon>Clostridium</taxon>
    </lineage>
</organism>
<accession>Q0SUQ6</accession>
<sequence length="31" mass="3842">MNYLGNMINGANWFKLIRIEMFKKILVYYEK</sequence>